<dbReference type="AlphaFoldDB" id="A0A1H7Q5R0"/>
<dbReference type="EMBL" id="FOBB01000002">
    <property type="protein sequence ID" value="SEL43004.1"/>
    <property type="molecule type" value="Genomic_DNA"/>
</dbReference>
<dbReference type="Proteomes" id="UP000198984">
    <property type="component" value="Unassembled WGS sequence"/>
</dbReference>
<dbReference type="SUPFAM" id="SSF48317">
    <property type="entry name" value="Acid phosphatase/Vanadium-dependent haloperoxidase"/>
    <property type="match status" value="1"/>
</dbReference>
<dbReference type="RefSeq" id="WP_238386531.1">
    <property type="nucleotide sequence ID" value="NZ_FOBB01000002.1"/>
</dbReference>
<dbReference type="PANTHER" id="PTHR14969">
    <property type="entry name" value="SPHINGOSINE-1-PHOSPHATE PHOSPHOHYDROLASE"/>
    <property type="match status" value="1"/>
</dbReference>
<dbReference type="Pfam" id="PF01569">
    <property type="entry name" value="PAP2"/>
    <property type="match status" value="1"/>
</dbReference>
<name>A0A1H7Q5R0_9BACT</name>
<dbReference type="InterPro" id="IPR036938">
    <property type="entry name" value="PAP2/HPO_sf"/>
</dbReference>
<organism evidence="2 3">
    <name type="scientific">Chitinophaga rupis</name>
    <dbReference type="NCBI Taxonomy" id="573321"/>
    <lineage>
        <taxon>Bacteria</taxon>
        <taxon>Pseudomonadati</taxon>
        <taxon>Bacteroidota</taxon>
        <taxon>Chitinophagia</taxon>
        <taxon>Chitinophagales</taxon>
        <taxon>Chitinophagaceae</taxon>
        <taxon>Chitinophaga</taxon>
    </lineage>
</organism>
<keyword evidence="3" id="KW-1185">Reference proteome</keyword>
<evidence type="ECO:0000259" key="1">
    <source>
        <dbReference type="SMART" id="SM00014"/>
    </source>
</evidence>
<dbReference type="STRING" id="573321.SAMN04488505_102253"/>
<evidence type="ECO:0000313" key="2">
    <source>
        <dbReference type="EMBL" id="SEL43004.1"/>
    </source>
</evidence>
<dbReference type="PANTHER" id="PTHR14969:SF13">
    <property type="entry name" value="AT30094P"/>
    <property type="match status" value="1"/>
</dbReference>
<accession>A0A1H7Q5R0</accession>
<proteinExistence type="predicted"/>
<feature type="domain" description="Phosphatidic acid phosphatase type 2/haloperoxidase" evidence="1">
    <location>
        <begin position="79"/>
        <end position="189"/>
    </location>
</feature>
<gene>
    <name evidence="2" type="ORF">SAMN04488505_102253</name>
</gene>
<dbReference type="SMART" id="SM00014">
    <property type="entry name" value="acidPPc"/>
    <property type="match status" value="1"/>
</dbReference>
<sequence length="212" mass="23251">MERIVRVLLLSLLVFAYRPEVKAQGLDYKLLRTINYNRDDEFDGFMTGVSNSMYTVSAALPIGQLVVGYATGNKTTIQNGWTTVGALAISFGASTAMKNAFRRNRPFMNHPELLTAQTDNSPSFPSGHTSTAFACAAALSLEYPKWYVIAPSFAWAGAVGYSRMYLGRHYPSDVLVGAVIGTGSAYLSYKLNKWIDGKHKRTSSSLTPVPLF</sequence>
<evidence type="ECO:0000313" key="3">
    <source>
        <dbReference type="Proteomes" id="UP000198984"/>
    </source>
</evidence>
<dbReference type="Gene3D" id="1.20.144.10">
    <property type="entry name" value="Phosphatidic acid phosphatase type 2/haloperoxidase"/>
    <property type="match status" value="1"/>
</dbReference>
<reference evidence="2 3" key="1">
    <citation type="submission" date="2016-10" db="EMBL/GenBank/DDBJ databases">
        <authorList>
            <person name="de Groot N.N."/>
        </authorList>
    </citation>
    <scope>NUCLEOTIDE SEQUENCE [LARGE SCALE GENOMIC DNA]</scope>
    <source>
        <strain evidence="2 3">DSM 21039</strain>
    </source>
</reference>
<dbReference type="InterPro" id="IPR000326">
    <property type="entry name" value="PAP2/HPO"/>
</dbReference>
<dbReference type="CDD" id="cd01610">
    <property type="entry name" value="PAP2_like"/>
    <property type="match status" value="1"/>
</dbReference>
<protein>
    <submittedName>
        <fullName evidence="2">Undecaprenyl-diphosphatase</fullName>
    </submittedName>
</protein>